<comment type="cofactor">
    <cofactor evidence="8">
        <name>a divalent metal cation</name>
        <dbReference type="ChEBI" id="CHEBI:60240"/>
    </cofactor>
    <text evidence="8">Binds 2 divalent metal cations per subunit.</text>
</comment>
<dbReference type="InterPro" id="IPR023367">
    <property type="entry name" value="Peptidase_M42_dom2"/>
</dbReference>
<reference evidence="9 10" key="1">
    <citation type="submission" date="2015-09" db="EMBL/GenBank/DDBJ databases">
        <title>Identification and resolution of microdiversity through metagenomic sequencing of parallel consortia.</title>
        <authorList>
            <person name="Nelson W.C."/>
            <person name="Romine M.F."/>
            <person name="Lindemann S.R."/>
        </authorList>
    </citation>
    <scope>NUCLEOTIDE SEQUENCE [LARGE SCALE GENOMIC DNA]</scope>
    <source>
        <strain evidence="9">Ana</strain>
    </source>
</reference>
<evidence type="ECO:0000256" key="1">
    <source>
        <dbReference type="ARBA" id="ARBA00006272"/>
    </source>
</evidence>
<dbReference type="InterPro" id="IPR008007">
    <property type="entry name" value="Peptidase_M42"/>
</dbReference>
<comment type="similarity">
    <text evidence="1 6">Belongs to the peptidase M42 family.</text>
</comment>
<dbReference type="PANTHER" id="PTHR32481">
    <property type="entry name" value="AMINOPEPTIDASE"/>
    <property type="match status" value="1"/>
</dbReference>
<proteinExistence type="inferred from homology"/>
<evidence type="ECO:0000256" key="8">
    <source>
        <dbReference type="PIRSR" id="PIRSR001123-2"/>
    </source>
</evidence>
<feature type="binding site" evidence="8">
    <location>
        <position position="336"/>
    </location>
    <ligand>
        <name>Zn(2+)</name>
        <dbReference type="ChEBI" id="CHEBI:29105"/>
        <label>2</label>
    </ligand>
</feature>
<keyword evidence="2" id="KW-0031">Aminopeptidase</keyword>
<evidence type="ECO:0000313" key="10">
    <source>
        <dbReference type="Proteomes" id="UP000050465"/>
    </source>
</evidence>
<protein>
    <submittedName>
        <fullName evidence="9">Cellulase M-related protein</fullName>
    </submittedName>
</protein>
<dbReference type="SUPFAM" id="SSF53187">
    <property type="entry name" value="Zn-dependent exopeptidases"/>
    <property type="match status" value="1"/>
</dbReference>
<gene>
    <name evidence="9" type="ORF">HLUCCA11_10675</name>
</gene>
<evidence type="ECO:0000256" key="4">
    <source>
        <dbReference type="ARBA" id="ARBA00022723"/>
    </source>
</evidence>
<accession>A0A0N8KN33</accession>
<dbReference type="PATRIC" id="fig|1666911.3.peg.4287"/>
<dbReference type="PANTHER" id="PTHR32481:SF0">
    <property type="entry name" value="AMINOPEPTIDASE YPDE-RELATED"/>
    <property type="match status" value="1"/>
</dbReference>
<evidence type="ECO:0000256" key="2">
    <source>
        <dbReference type="ARBA" id="ARBA00022438"/>
    </source>
</evidence>
<dbReference type="Gene3D" id="3.40.630.10">
    <property type="entry name" value="Zn peptidases"/>
    <property type="match status" value="1"/>
</dbReference>
<dbReference type="Proteomes" id="UP000050465">
    <property type="component" value="Unassembled WGS sequence"/>
</dbReference>
<dbReference type="GO" id="GO:0006508">
    <property type="term" value="P:proteolysis"/>
    <property type="evidence" value="ECO:0007669"/>
    <property type="project" value="UniProtKB-KW"/>
</dbReference>
<feature type="binding site" evidence="8">
    <location>
        <position position="83"/>
    </location>
    <ligand>
        <name>Zn(2+)</name>
        <dbReference type="ChEBI" id="CHEBI:29105"/>
        <label>1</label>
    </ligand>
</feature>
<evidence type="ECO:0000313" key="9">
    <source>
        <dbReference type="EMBL" id="KPQ35418.1"/>
    </source>
</evidence>
<dbReference type="AlphaFoldDB" id="A0A0N8KN33"/>
<keyword evidence="5" id="KW-0378">Hydrolase</keyword>
<keyword evidence="3" id="KW-0645">Protease</keyword>
<feature type="binding site" evidence="8">
    <location>
        <position position="202"/>
    </location>
    <ligand>
        <name>Zn(2+)</name>
        <dbReference type="ChEBI" id="CHEBI:29105"/>
        <label>2</label>
    </ligand>
</feature>
<sequence>MAEAETDPWDDDLFFDTIAELVMRHSPSGVEGEVNDYLLARLGELGVEHWQDAADNIVVRIAADAAGADASQAGKGPLVITAHKDEIGGIVKGVEQNGRLAVRALGGAYPWVYGEGVVDLLGDRATISGILSFGSRHVSHESPQKVQQEGTAVEWERAWVETKLTPLALQAAGIRPGTRMVVGKHRKRPFRMGDHIASYTLDNKASLAILLALADQVKSPPIDVYLVASAKEEVGAIGALYFTQRQQMDQLIALEICPLAKEYPLVDGPAPALFSQDSYGLYDEGLNREIIAAAQKINIPLQLAAISGFGSDASIAMKFGHVARGACLAFPTENTHGYEIAHLGAIRNCYKVLKSMIASSPVSK</sequence>
<evidence type="ECO:0000256" key="3">
    <source>
        <dbReference type="ARBA" id="ARBA00022670"/>
    </source>
</evidence>
<dbReference type="GO" id="GO:0046872">
    <property type="term" value="F:metal ion binding"/>
    <property type="evidence" value="ECO:0007669"/>
    <property type="project" value="UniProtKB-UniRule"/>
</dbReference>
<feature type="binding site" evidence="8">
    <location>
        <position position="233"/>
    </location>
    <ligand>
        <name>Zn(2+)</name>
        <dbReference type="ChEBI" id="CHEBI:29105"/>
        <label>2</label>
    </ligand>
</feature>
<evidence type="ECO:0000256" key="5">
    <source>
        <dbReference type="ARBA" id="ARBA00022801"/>
    </source>
</evidence>
<dbReference type="Pfam" id="PF05343">
    <property type="entry name" value="Peptidase_M42"/>
    <property type="match status" value="1"/>
</dbReference>
<keyword evidence="4 8" id="KW-0479">Metal-binding</keyword>
<feature type="active site" description="Proton acceptor" evidence="7">
    <location>
        <position position="232"/>
    </location>
</feature>
<dbReference type="EMBL" id="LJZR01000012">
    <property type="protein sequence ID" value="KPQ35418.1"/>
    <property type="molecule type" value="Genomic_DNA"/>
</dbReference>
<dbReference type="PIRSF" id="PIRSF001123">
    <property type="entry name" value="PepA_GA"/>
    <property type="match status" value="1"/>
</dbReference>
<dbReference type="GO" id="GO:0004177">
    <property type="term" value="F:aminopeptidase activity"/>
    <property type="evidence" value="ECO:0007669"/>
    <property type="project" value="UniProtKB-UniRule"/>
</dbReference>
<name>A0A0N8KN33_9CYAN</name>
<feature type="binding site" evidence="8">
    <location>
        <position position="202"/>
    </location>
    <ligand>
        <name>Zn(2+)</name>
        <dbReference type="ChEBI" id="CHEBI:29105"/>
        <label>1</label>
    </ligand>
</feature>
<organism evidence="9 10">
    <name type="scientific">Phormidesmis priestleyi Ana</name>
    <dbReference type="NCBI Taxonomy" id="1666911"/>
    <lineage>
        <taxon>Bacteria</taxon>
        <taxon>Bacillati</taxon>
        <taxon>Cyanobacteriota</taxon>
        <taxon>Cyanophyceae</taxon>
        <taxon>Leptolyngbyales</taxon>
        <taxon>Leptolyngbyaceae</taxon>
        <taxon>Phormidesmis</taxon>
    </lineage>
</organism>
<dbReference type="SUPFAM" id="SSF101821">
    <property type="entry name" value="Aminopeptidase/glucanase lid domain"/>
    <property type="match status" value="1"/>
</dbReference>
<evidence type="ECO:0000256" key="7">
    <source>
        <dbReference type="PIRSR" id="PIRSR001123-1"/>
    </source>
</evidence>
<evidence type="ECO:0000256" key="6">
    <source>
        <dbReference type="PIRNR" id="PIRNR001123"/>
    </source>
</evidence>
<feature type="binding site" evidence="8">
    <location>
        <position position="255"/>
    </location>
    <ligand>
        <name>Zn(2+)</name>
        <dbReference type="ChEBI" id="CHEBI:29105"/>
        <label>1</label>
    </ligand>
</feature>
<dbReference type="InterPro" id="IPR051464">
    <property type="entry name" value="Peptidase_M42_aminopept"/>
</dbReference>
<comment type="caution">
    <text evidence="9">The sequence shown here is derived from an EMBL/GenBank/DDBJ whole genome shotgun (WGS) entry which is preliminary data.</text>
</comment>
<dbReference type="Gene3D" id="2.40.30.40">
    <property type="entry name" value="Peptidase M42, domain 2"/>
    <property type="match status" value="1"/>
</dbReference>
<dbReference type="STRING" id="1666911.HLUCCA11_10675"/>